<protein>
    <submittedName>
        <fullName evidence="2">SDR family oxidoreductase</fullName>
    </submittedName>
</protein>
<dbReference type="InterPro" id="IPR002347">
    <property type="entry name" value="SDR_fam"/>
</dbReference>
<proteinExistence type="inferred from homology"/>
<evidence type="ECO:0000313" key="2">
    <source>
        <dbReference type="EMBL" id="MBD3846905.1"/>
    </source>
</evidence>
<dbReference type="GO" id="GO:0016616">
    <property type="term" value="F:oxidoreductase activity, acting on the CH-OH group of donors, NAD or NADP as acceptor"/>
    <property type="evidence" value="ECO:0007669"/>
    <property type="project" value="TreeGrafter"/>
</dbReference>
<dbReference type="InterPro" id="IPR036291">
    <property type="entry name" value="NAD(P)-bd_dom_sf"/>
</dbReference>
<dbReference type="SUPFAM" id="SSF51735">
    <property type="entry name" value="NAD(P)-binding Rossmann-fold domains"/>
    <property type="match status" value="1"/>
</dbReference>
<dbReference type="Proteomes" id="UP000619295">
    <property type="component" value="Unassembled WGS sequence"/>
</dbReference>
<dbReference type="RefSeq" id="WP_191124580.1">
    <property type="nucleotide sequence ID" value="NZ_JACXWY010000008.1"/>
</dbReference>
<dbReference type="EMBL" id="JACXWY010000008">
    <property type="protein sequence ID" value="MBD3846905.1"/>
    <property type="molecule type" value="Genomic_DNA"/>
</dbReference>
<sequence length="124" mass="13280">MTTEFAGQTAIVTGGARGIGLAIVKELLNRGCRVSIWDRSFEGFDIAAVDRRVVDVADTAAVAAAFSETLVALGRVDILINNAGINGPIHRVEDYPPEHWDNVIRIDLTTSGFTFDATGGRATY</sequence>
<dbReference type="Pfam" id="PF00106">
    <property type="entry name" value="adh_short"/>
    <property type="match status" value="1"/>
</dbReference>
<name>A0A927EBG5_9HYPH</name>
<dbReference type="CDD" id="cd05233">
    <property type="entry name" value="SDR_c"/>
    <property type="match status" value="1"/>
</dbReference>
<comment type="similarity">
    <text evidence="1">Belongs to the short-chain dehydrogenases/reductases (SDR) family.</text>
</comment>
<comment type="caution">
    <text evidence="2">The sequence shown here is derived from an EMBL/GenBank/DDBJ whole genome shotgun (WGS) entry which is preliminary data.</text>
</comment>
<accession>A0A927EBG5</accession>
<evidence type="ECO:0000256" key="1">
    <source>
        <dbReference type="ARBA" id="ARBA00006484"/>
    </source>
</evidence>
<dbReference type="PANTHER" id="PTHR42760">
    <property type="entry name" value="SHORT-CHAIN DEHYDROGENASES/REDUCTASES FAMILY MEMBER"/>
    <property type="match status" value="1"/>
</dbReference>
<dbReference type="Gene3D" id="3.40.50.720">
    <property type="entry name" value="NAD(P)-binding Rossmann-like Domain"/>
    <property type="match status" value="1"/>
</dbReference>
<gene>
    <name evidence="2" type="ORF">IED13_14440</name>
</gene>
<organism evidence="2 3">
    <name type="scientific">Bosea spartocytisi</name>
    <dbReference type="NCBI Taxonomy" id="2773451"/>
    <lineage>
        <taxon>Bacteria</taxon>
        <taxon>Pseudomonadati</taxon>
        <taxon>Pseudomonadota</taxon>
        <taxon>Alphaproteobacteria</taxon>
        <taxon>Hyphomicrobiales</taxon>
        <taxon>Boseaceae</taxon>
        <taxon>Bosea</taxon>
    </lineage>
</organism>
<dbReference type="PRINTS" id="PR00081">
    <property type="entry name" value="GDHRDH"/>
</dbReference>
<dbReference type="AlphaFoldDB" id="A0A927EBG5"/>
<evidence type="ECO:0000313" key="3">
    <source>
        <dbReference type="Proteomes" id="UP000619295"/>
    </source>
</evidence>
<reference evidence="2" key="1">
    <citation type="submission" date="2020-09" db="EMBL/GenBank/DDBJ databases">
        <title>Bosea spartocytisi sp. nov. a root nodule endophyte of Spartocytisus supranubius in the high mountain ecosystem fo the Teide National Park (Canary Islands, Spain).</title>
        <authorList>
            <person name="Pulido-Suarez L."/>
            <person name="Peix A."/>
            <person name="Igual J.M."/>
            <person name="Socas-Perez N."/>
            <person name="Velazquez E."/>
            <person name="Flores-Felix J.D."/>
            <person name="Leon-Barrios M."/>
        </authorList>
    </citation>
    <scope>NUCLEOTIDE SEQUENCE</scope>
    <source>
        <strain evidence="2">SSUT16</strain>
    </source>
</reference>
<keyword evidence="3" id="KW-1185">Reference proteome</keyword>